<sequence>MGLREQTMRTVYEVSGRHDEPDLYGGPPGDPGLCGGPTSVSWEVNGDLGAVATAGVAAIVLEILHPSVVAGVQDHSNYRRDPFRRARTTMGYVLGTTFGNTAAATRLIDGVRNRHATVSGARPDGHAYRALDPKLLAWVHTCIPWMVMTAFERFNRPLTPAERDRYLAEQAVIGRMSGADAVPESIAELTEFVAEMRPKLAVTEQTRTFIDFLLTAPFLPPLPGPLDAAAHHFYVRAGMTLAPEWARKMTGLELPSPLHPWATGAYLQGNARMIRWASEVPPHVALATQRFGSTAHDAALNAVAHGNAPG</sequence>
<dbReference type="Proteomes" id="UP001140293">
    <property type="component" value="Unassembled WGS sequence"/>
</dbReference>
<name>A0A9X3BWQ4_9MYCO</name>
<organism evidence="2 3">
    <name type="scientific">[Mycobacterium] manitobense</name>
    <dbReference type="NCBI Taxonomy" id="190147"/>
    <lineage>
        <taxon>Bacteria</taxon>
        <taxon>Bacillati</taxon>
        <taxon>Actinomycetota</taxon>
        <taxon>Actinomycetes</taxon>
        <taxon>Mycobacteriales</taxon>
        <taxon>Mycobacteriaceae</taxon>
        <taxon>Mycolicibacterium</taxon>
    </lineage>
</organism>
<dbReference type="Pfam" id="PF09995">
    <property type="entry name" value="MPAB_Lcp_cat"/>
    <property type="match status" value="1"/>
</dbReference>
<dbReference type="EMBL" id="JACKSJ010000093">
    <property type="protein sequence ID" value="MCV7170687.1"/>
    <property type="molecule type" value="Genomic_DNA"/>
</dbReference>
<gene>
    <name evidence="2" type="ORF">H7I41_12255</name>
</gene>
<proteinExistence type="predicted"/>
<evidence type="ECO:0000259" key="1">
    <source>
        <dbReference type="Pfam" id="PF09995"/>
    </source>
</evidence>
<dbReference type="PANTHER" id="PTHR36151:SF3">
    <property type="entry name" value="ER-BOUND OXYGENASE MPAB_MPAB'_RUBBER OXYGENASE CATALYTIC DOMAIN-CONTAINING PROTEIN"/>
    <property type="match status" value="1"/>
</dbReference>
<keyword evidence="3" id="KW-1185">Reference proteome</keyword>
<evidence type="ECO:0000313" key="3">
    <source>
        <dbReference type="Proteomes" id="UP001140293"/>
    </source>
</evidence>
<dbReference type="RefSeq" id="WP_264012867.1">
    <property type="nucleotide sequence ID" value="NZ_JACKSJ010000093.1"/>
</dbReference>
<reference evidence="2" key="1">
    <citation type="submission" date="2020-07" db="EMBL/GenBank/DDBJ databases">
        <authorList>
            <person name="Pettersson B.M.F."/>
            <person name="Behra P.R.K."/>
            <person name="Ramesh M."/>
            <person name="Das S."/>
            <person name="Dasgupta S."/>
            <person name="Kirsebom L.A."/>
        </authorList>
    </citation>
    <scope>NUCLEOTIDE SEQUENCE</scope>
    <source>
        <strain evidence="2">DSM 44615</strain>
    </source>
</reference>
<feature type="domain" description="ER-bound oxygenase mpaB/mpaB'/Rubber oxygenase catalytic" evidence="1">
    <location>
        <begin position="42"/>
        <end position="276"/>
    </location>
</feature>
<reference evidence="2" key="2">
    <citation type="journal article" date="2022" name="BMC Genomics">
        <title>Comparative genome analysis of mycobacteria focusing on tRNA and non-coding RNA.</title>
        <authorList>
            <person name="Behra P.R.K."/>
            <person name="Pettersson B.M.F."/>
            <person name="Ramesh M."/>
            <person name="Das S."/>
            <person name="Dasgupta S."/>
            <person name="Kirsebom L.A."/>
        </authorList>
    </citation>
    <scope>NUCLEOTIDE SEQUENCE</scope>
    <source>
        <strain evidence="2">DSM 44615</strain>
    </source>
</reference>
<evidence type="ECO:0000313" key="2">
    <source>
        <dbReference type="EMBL" id="MCV7170687.1"/>
    </source>
</evidence>
<dbReference type="AlphaFoldDB" id="A0A9X3BWQ4"/>
<dbReference type="GO" id="GO:0016491">
    <property type="term" value="F:oxidoreductase activity"/>
    <property type="evidence" value="ECO:0007669"/>
    <property type="project" value="InterPro"/>
</dbReference>
<dbReference type="InterPro" id="IPR018713">
    <property type="entry name" value="MPAB/Lcp_cat_dom"/>
</dbReference>
<accession>A0A9X3BWQ4</accession>
<protein>
    <submittedName>
        <fullName evidence="2">DUF2236 domain-containing protein</fullName>
    </submittedName>
</protein>
<dbReference type="PANTHER" id="PTHR36151">
    <property type="entry name" value="BLR2777 PROTEIN"/>
    <property type="match status" value="1"/>
</dbReference>
<comment type="caution">
    <text evidence="2">The sequence shown here is derived from an EMBL/GenBank/DDBJ whole genome shotgun (WGS) entry which is preliminary data.</text>
</comment>